<dbReference type="Pfam" id="PF02729">
    <property type="entry name" value="OTCace_N"/>
    <property type="match status" value="1"/>
</dbReference>
<feature type="domain" description="Aspartate/ornithine carbamoyltransferase carbamoyl-P binding" evidence="10">
    <location>
        <begin position="3"/>
        <end position="144"/>
    </location>
</feature>
<dbReference type="InterPro" id="IPR006130">
    <property type="entry name" value="Asp/Orn_carbamoylTrfase"/>
</dbReference>
<dbReference type="PANTHER" id="PTHR45753">
    <property type="entry name" value="ORNITHINE CARBAMOYLTRANSFERASE, MITOCHONDRIAL"/>
    <property type="match status" value="1"/>
</dbReference>
<dbReference type="Gene3D" id="3.40.50.1370">
    <property type="entry name" value="Aspartate/ornithine carbamoyltransferase"/>
    <property type="match status" value="2"/>
</dbReference>
<sequence length="301" mass="33945">MMKHVLSADQYDKDSLKDVFDLTNKIKDHPENYSNKLSDKIIAVMFYEPSTRTRLSFETAALKLGAKIITTENAGSSSSASKGETIQDSVRVIAGYADAMVMRHKSETSAIEAASVNKIPILNGGAGKGEHPTQALLDLYTIREKIGHLDNLKVAILGDLANGRTIHSLIKLLAFYDNVKIYGLSKEAFALPQKYIEILKEKNVEYTVCHSFEDLPKDLDVMYHTRIQSERFEGDFGKEEFIVDKKVLNMFSENLILLHPLPRVNEISTEVDDDPRACYFEQAHNGLWVRMALLLQVLHRD</sequence>
<dbReference type="InterPro" id="IPR036901">
    <property type="entry name" value="Asp/Orn_carbamoylTrfase_sf"/>
</dbReference>
<evidence type="ECO:0000256" key="6">
    <source>
        <dbReference type="ARBA" id="ARBA00043884"/>
    </source>
</evidence>
<dbReference type="PANTHER" id="PTHR45753:SF6">
    <property type="entry name" value="ASPARTATE CARBAMOYLTRANSFERASE"/>
    <property type="match status" value="1"/>
</dbReference>
<proteinExistence type="inferred from homology"/>
<comment type="pathway">
    <text evidence="1">Pyrimidine metabolism; UMP biosynthesis via de novo pathway; (S)-dihydroorotate from bicarbonate: step 2/3.</text>
</comment>
<comment type="caution">
    <text evidence="11">The sequence shown here is derived from an EMBL/GenBank/DDBJ whole genome shotgun (WGS) entry which is preliminary data.</text>
</comment>
<evidence type="ECO:0000256" key="2">
    <source>
        <dbReference type="ARBA" id="ARBA00008896"/>
    </source>
</evidence>
<evidence type="ECO:0000256" key="5">
    <source>
        <dbReference type="ARBA" id="ARBA00022975"/>
    </source>
</evidence>
<dbReference type="PRINTS" id="PR00101">
    <property type="entry name" value="ATCASE"/>
</dbReference>
<name>A0ABR2H7K3_9EUKA</name>
<gene>
    <name evidence="11" type="ORF">M9Y10_026752</name>
</gene>
<feature type="domain" description="Aspartate/ornithine carbamoyltransferase Asp/Orn-binding" evidence="9">
    <location>
        <begin position="151"/>
        <end position="295"/>
    </location>
</feature>
<keyword evidence="4 8" id="KW-0808">Transferase</keyword>
<dbReference type="PRINTS" id="PR00100">
    <property type="entry name" value="AOTCASE"/>
</dbReference>
<evidence type="ECO:0000256" key="3">
    <source>
        <dbReference type="ARBA" id="ARBA00013008"/>
    </source>
</evidence>
<comment type="function">
    <text evidence="6">Catalyzes the condensation of carbamoyl phosphate and aspartate to form carbamoyl aspartate and inorganic phosphate, the committed step in the de novo pyrimidine nucleotide biosynthesis pathway.</text>
</comment>
<accession>A0ABR2H7K3</accession>
<dbReference type="NCBIfam" id="NF002032">
    <property type="entry name" value="PRK00856.1"/>
    <property type="match status" value="1"/>
</dbReference>
<dbReference type="EMBL" id="JAPFFF010000040">
    <property type="protein sequence ID" value="KAK8841803.1"/>
    <property type="molecule type" value="Genomic_DNA"/>
</dbReference>
<reference evidence="11 12" key="1">
    <citation type="submission" date="2024-04" db="EMBL/GenBank/DDBJ databases">
        <title>Tritrichomonas musculus Genome.</title>
        <authorList>
            <person name="Alves-Ferreira E."/>
            <person name="Grigg M."/>
            <person name="Lorenzi H."/>
            <person name="Galac M."/>
        </authorList>
    </citation>
    <scope>NUCLEOTIDE SEQUENCE [LARGE SCALE GENOMIC DNA]</scope>
    <source>
        <strain evidence="11 12">EAF2021</strain>
    </source>
</reference>
<dbReference type="EC" id="2.1.3.2" evidence="3"/>
<evidence type="ECO:0000256" key="8">
    <source>
        <dbReference type="RuleBase" id="RU003634"/>
    </source>
</evidence>
<evidence type="ECO:0000313" key="12">
    <source>
        <dbReference type="Proteomes" id="UP001470230"/>
    </source>
</evidence>
<dbReference type="InterPro" id="IPR006131">
    <property type="entry name" value="Asp_carbamoyltransf_Asp/Orn-bd"/>
</dbReference>
<keyword evidence="12" id="KW-1185">Reference proteome</keyword>
<dbReference type="NCBIfam" id="TIGR00670">
    <property type="entry name" value="asp_carb_tr"/>
    <property type="match status" value="1"/>
</dbReference>
<organism evidence="11 12">
    <name type="scientific">Tritrichomonas musculus</name>
    <dbReference type="NCBI Taxonomy" id="1915356"/>
    <lineage>
        <taxon>Eukaryota</taxon>
        <taxon>Metamonada</taxon>
        <taxon>Parabasalia</taxon>
        <taxon>Tritrichomonadida</taxon>
        <taxon>Tritrichomonadidae</taxon>
        <taxon>Tritrichomonas</taxon>
    </lineage>
</organism>
<evidence type="ECO:0000313" key="11">
    <source>
        <dbReference type="EMBL" id="KAK8841803.1"/>
    </source>
</evidence>
<evidence type="ECO:0000256" key="7">
    <source>
        <dbReference type="ARBA" id="ARBA00048859"/>
    </source>
</evidence>
<dbReference type="PROSITE" id="PS00097">
    <property type="entry name" value="CARBAMOYLTRANSFERASE"/>
    <property type="match status" value="1"/>
</dbReference>
<dbReference type="Pfam" id="PF00185">
    <property type="entry name" value="OTCace"/>
    <property type="match status" value="1"/>
</dbReference>
<dbReference type="InterPro" id="IPR002082">
    <property type="entry name" value="Asp_carbamoyltransf"/>
</dbReference>
<dbReference type="Proteomes" id="UP001470230">
    <property type="component" value="Unassembled WGS sequence"/>
</dbReference>
<keyword evidence="5" id="KW-0665">Pyrimidine biosynthesis</keyword>
<evidence type="ECO:0000259" key="9">
    <source>
        <dbReference type="Pfam" id="PF00185"/>
    </source>
</evidence>
<dbReference type="SUPFAM" id="SSF53671">
    <property type="entry name" value="Aspartate/ornithine carbamoyltransferase"/>
    <property type="match status" value="1"/>
</dbReference>
<comment type="catalytic activity">
    <reaction evidence="7">
        <text>carbamoyl phosphate + L-aspartate = N-carbamoyl-L-aspartate + phosphate + H(+)</text>
        <dbReference type="Rhea" id="RHEA:20013"/>
        <dbReference type="ChEBI" id="CHEBI:15378"/>
        <dbReference type="ChEBI" id="CHEBI:29991"/>
        <dbReference type="ChEBI" id="CHEBI:32814"/>
        <dbReference type="ChEBI" id="CHEBI:43474"/>
        <dbReference type="ChEBI" id="CHEBI:58228"/>
        <dbReference type="EC" id="2.1.3.2"/>
    </reaction>
</comment>
<evidence type="ECO:0000256" key="1">
    <source>
        <dbReference type="ARBA" id="ARBA00004852"/>
    </source>
</evidence>
<evidence type="ECO:0000259" key="10">
    <source>
        <dbReference type="Pfam" id="PF02729"/>
    </source>
</evidence>
<dbReference type="InterPro" id="IPR006132">
    <property type="entry name" value="Asp/Orn_carbamoyltranf_P-bd"/>
</dbReference>
<comment type="similarity">
    <text evidence="2">Belongs to the aspartate/ornithine carbamoyltransferase superfamily. ATCase family.</text>
</comment>
<protein>
    <recommendedName>
        <fullName evidence="3">aspartate carbamoyltransferase</fullName>
        <ecNumber evidence="3">2.1.3.2</ecNumber>
    </recommendedName>
</protein>
<evidence type="ECO:0000256" key="4">
    <source>
        <dbReference type="ARBA" id="ARBA00022679"/>
    </source>
</evidence>